<dbReference type="EMBL" id="JBBPEH010000011">
    <property type="protein sequence ID" value="KAK7532216.1"/>
    <property type="molecule type" value="Genomic_DNA"/>
</dbReference>
<comment type="caution">
    <text evidence="2">The sequence shown here is derived from an EMBL/GenBank/DDBJ whole genome shotgun (WGS) entry which is preliminary data.</text>
</comment>
<proteinExistence type="predicted"/>
<reference evidence="2 3" key="1">
    <citation type="submission" date="2024-04" db="EMBL/GenBank/DDBJ databases">
        <title>Phyllosticta paracitricarpa is synonymous to the EU quarantine fungus P. citricarpa based on phylogenomic analyses.</title>
        <authorList>
            <consortium name="Lawrence Berkeley National Laboratory"/>
            <person name="Van ingen-buijs V.A."/>
            <person name="Van westerhoven A.C."/>
            <person name="Haridas S."/>
            <person name="Skiadas P."/>
            <person name="Martin F."/>
            <person name="Groenewald J.Z."/>
            <person name="Crous P.W."/>
            <person name="Seidl M.F."/>
        </authorList>
    </citation>
    <scope>NUCLEOTIDE SEQUENCE [LARGE SCALE GENOMIC DNA]</scope>
    <source>
        <strain evidence="2 3">CPC 17464</strain>
    </source>
</reference>
<feature type="compositionally biased region" description="Basic and acidic residues" evidence="1">
    <location>
        <begin position="37"/>
        <end position="51"/>
    </location>
</feature>
<protein>
    <submittedName>
        <fullName evidence="2">Uncharacterized protein</fullName>
    </submittedName>
</protein>
<feature type="compositionally biased region" description="Polar residues" evidence="1">
    <location>
        <begin position="1"/>
        <end position="35"/>
    </location>
</feature>
<evidence type="ECO:0000313" key="2">
    <source>
        <dbReference type="EMBL" id="KAK7532216.1"/>
    </source>
</evidence>
<dbReference type="RefSeq" id="XP_066651884.1">
    <property type="nucleotide sequence ID" value="XM_066803338.1"/>
</dbReference>
<dbReference type="Proteomes" id="UP001360953">
    <property type="component" value="Unassembled WGS sequence"/>
</dbReference>
<name>A0ABR1LCM7_9PEZI</name>
<organism evidence="2 3">
    <name type="scientific">Phyllosticta citribraziliensis</name>
    <dbReference type="NCBI Taxonomy" id="989973"/>
    <lineage>
        <taxon>Eukaryota</taxon>
        <taxon>Fungi</taxon>
        <taxon>Dikarya</taxon>
        <taxon>Ascomycota</taxon>
        <taxon>Pezizomycotina</taxon>
        <taxon>Dothideomycetes</taxon>
        <taxon>Dothideomycetes incertae sedis</taxon>
        <taxon>Botryosphaeriales</taxon>
        <taxon>Phyllostictaceae</taxon>
        <taxon>Phyllosticta</taxon>
    </lineage>
</organism>
<sequence>MSQRRSVTKYAQQCGVSPSSSRPETGTRADSQASESPDIRLLMDKMLDDSKKRKQAKRQALQNDYAKRAQKVSNDIKAAIDEHEKQRQAEQKQQVARLIELLKKRDDIERRIQKSVKKLDAEYSACLDELLTVLDDKAAELD</sequence>
<evidence type="ECO:0000313" key="3">
    <source>
        <dbReference type="Proteomes" id="UP001360953"/>
    </source>
</evidence>
<keyword evidence="3" id="KW-1185">Reference proteome</keyword>
<dbReference type="GeneID" id="92036244"/>
<evidence type="ECO:0000256" key="1">
    <source>
        <dbReference type="SAM" id="MobiDB-lite"/>
    </source>
</evidence>
<feature type="region of interest" description="Disordered" evidence="1">
    <location>
        <begin position="1"/>
        <end position="68"/>
    </location>
</feature>
<accession>A0ABR1LCM7</accession>
<gene>
    <name evidence="2" type="ORF">J3D65DRAFT_670835</name>
</gene>